<evidence type="ECO:0000256" key="1">
    <source>
        <dbReference type="SAM" id="Coils"/>
    </source>
</evidence>
<accession>A0A972F690</accession>
<feature type="coiled-coil region" evidence="1">
    <location>
        <begin position="23"/>
        <end position="50"/>
    </location>
</feature>
<keyword evidence="1" id="KW-0175">Coiled coil</keyword>
<evidence type="ECO:0000313" key="3">
    <source>
        <dbReference type="EMBL" id="NMG02052.1"/>
    </source>
</evidence>
<name>A0A972F690_9RHOO</name>
<evidence type="ECO:0000313" key="4">
    <source>
        <dbReference type="Proteomes" id="UP000599523"/>
    </source>
</evidence>
<proteinExistence type="predicted"/>
<dbReference type="Proteomes" id="UP000599523">
    <property type="component" value="Unassembled WGS sequence"/>
</dbReference>
<dbReference type="EMBL" id="WTVM01000013">
    <property type="protein sequence ID" value="NMG02052.1"/>
    <property type="molecule type" value="Genomic_DNA"/>
</dbReference>
<gene>
    <name evidence="3" type="ORF">GPA21_03585</name>
</gene>
<sequence>MPKGLHVLATILTIAFMAGVGIHDAHAQSLSDLERKAREMERQLEGTTDMNQLLDAFQETMRLMEQVGRRVDPAASPVSPFPASSPEAESARQREIINSQFRIARNLFAYADTDDEDPLLQEALAIEGYILVDGGERELLPSGGTGKELTYAIEEKFVGNLIVGRGFDRASGGLLRPSDYSIQTLSTDIRLLNLLGKQCVRRASGGCVAWTQFIRHEVEPTERYPGFSDGVVSAVTEGAQVRIEASTPRMIFHGDDRVTSAGVGCFSADWTLDRSDFETLLERGELVLRKDMGRSAGGSPGCKPGSSMLLLIYLRDRLTQPEIRVCDSEEVQLVVHHPTIDRRYVYTDAYPLTPQYDKLVLELDASTVPPEHADQIVWTIPEIDGATRKISPDPGSAKPKGARFTVTYEGLPEDYREFGKRTITASVALDSCATKAERDVYFFYPRDARNNPGGEYPNWFYYWRQTPAARPFGYVDVRFGGTAYDLCDGEHQMAAYKPAHLFKAIHICDLTEKLGGDFTVTLPKVSRNDLSTLLTKQYVSYSHIDTFAVLVIHEFTHFNNFHTWWEHKTPAQREEEDKDGDGIPDRLGRDMGFDPEEFQTHWYHDEDFRNINGDEEFLAYESTYSYQVGTHDAHDWGKPGKNWPD</sequence>
<reference evidence="3" key="1">
    <citation type="submission" date="2019-12" db="EMBL/GenBank/DDBJ databases">
        <title>Comparative genomics gives insights into the taxonomy of the Azoarcus-Aromatoleum group and reveals separate origins of nif in the plant-associated Azoarcus and non-plant-associated Aromatoleum sub-groups.</title>
        <authorList>
            <person name="Lafos M."/>
            <person name="Maluk M."/>
            <person name="Batista M."/>
            <person name="Junghare M."/>
            <person name="Carmona M."/>
            <person name="Faoro H."/>
            <person name="Cruz L.M."/>
            <person name="Battistoni F."/>
            <person name="De Souza E."/>
            <person name="Pedrosa F."/>
            <person name="Chen W.-M."/>
            <person name="Poole P.S."/>
            <person name="Dixon R.A."/>
            <person name="James E.K."/>
        </authorList>
    </citation>
    <scope>NUCLEOTIDE SEQUENCE</scope>
    <source>
        <strain evidence="3">NSC3</strain>
    </source>
</reference>
<dbReference type="AlphaFoldDB" id="A0A972F690"/>
<organism evidence="3 4">
    <name type="scientific">Azoarcus taiwanensis</name>
    <dbReference type="NCBI Taxonomy" id="666964"/>
    <lineage>
        <taxon>Bacteria</taxon>
        <taxon>Pseudomonadati</taxon>
        <taxon>Pseudomonadota</taxon>
        <taxon>Betaproteobacteria</taxon>
        <taxon>Rhodocyclales</taxon>
        <taxon>Zoogloeaceae</taxon>
        <taxon>Azoarcus</taxon>
    </lineage>
</organism>
<feature type="region of interest" description="Disordered" evidence="2">
    <location>
        <begin position="569"/>
        <end position="590"/>
    </location>
</feature>
<dbReference type="RefSeq" id="WP_168986845.1">
    <property type="nucleotide sequence ID" value="NZ_CAWPHM010000044.1"/>
</dbReference>
<comment type="caution">
    <text evidence="3">The sequence shown here is derived from an EMBL/GenBank/DDBJ whole genome shotgun (WGS) entry which is preliminary data.</text>
</comment>
<keyword evidence="4" id="KW-1185">Reference proteome</keyword>
<protein>
    <submittedName>
        <fullName evidence="3">Uncharacterized protein</fullName>
    </submittedName>
</protein>
<evidence type="ECO:0000256" key="2">
    <source>
        <dbReference type="SAM" id="MobiDB-lite"/>
    </source>
</evidence>